<dbReference type="Proteomes" id="UP000232638">
    <property type="component" value="Chromosome"/>
</dbReference>
<evidence type="ECO:0000313" key="2">
    <source>
        <dbReference type="EMBL" id="AUB84064.1"/>
    </source>
</evidence>
<dbReference type="GO" id="GO:0019867">
    <property type="term" value="C:outer membrane"/>
    <property type="evidence" value="ECO:0007669"/>
    <property type="project" value="InterPro"/>
</dbReference>
<dbReference type="EMBL" id="CP020370">
    <property type="protein sequence ID" value="AUB84064.1"/>
    <property type="molecule type" value="Genomic_DNA"/>
</dbReference>
<organism evidence="2 3">
    <name type="scientific">Candidatus Thiodictyon syntrophicum</name>
    <dbReference type="NCBI Taxonomy" id="1166950"/>
    <lineage>
        <taxon>Bacteria</taxon>
        <taxon>Pseudomonadati</taxon>
        <taxon>Pseudomonadota</taxon>
        <taxon>Gammaproteobacteria</taxon>
        <taxon>Chromatiales</taxon>
        <taxon>Chromatiaceae</taxon>
        <taxon>Thiodictyon</taxon>
    </lineage>
</organism>
<evidence type="ECO:0008006" key="4">
    <source>
        <dbReference type="Google" id="ProtNLM"/>
    </source>
</evidence>
<dbReference type="OrthoDB" id="5295757at2"/>
<sequence>MKSHTVGVSFTLALLAALGLPGCATTDCVGAVGNPALTPAQVGATRGHTGELARWGGTLVEALNLADRTELTVIAYPLERCGAPRLGQEPIGRFVAVAPGYLETADYRPGRTVTATGLITGIREGQVGAAPYPLPLLAKARVRLWPTLDAAGPGSGDGLGRVRPWIGIGIGGGSGGWYGGGGGGIGIQF</sequence>
<evidence type="ECO:0000256" key="1">
    <source>
        <dbReference type="SAM" id="SignalP"/>
    </source>
</evidence>
<dbReference type="InterPro" id="IPR004658">
    <property type="entry name" value="OMP_Slp"/>
</dbReference>
<evidence type="ECO:0000313" key="3">
    <source>
        <dbReference type="Proteomes" id="UP000232638"/>
    </source>
</evidence>
<dbReference type="Pfam" id="PF03843">
    <property type="entry name" value="Slp"/>
    <property type="match status" value="1"/>
</dbReference>
<dbReference type="PANTHER" id="PTHR37530">
    <property type="entry name" value="OUTER MEMBRANE PROTEIN SLP"/>
    <property type="match status" value="1"/>
</dbReference>
<protein>
    <recommendedName>
        <fullName evidence="4">Starvation-inducible protein</fullName>
    </recommendedName>
</protein>
<dbReference type="KEGG" id="tsy:THSYN_26095"/>
<dbReference type="AlphaFoldDB" id="A0A2K8UEQ6"/>
<keyword evidence="3" id="KW-1185">Reference proteome</keyword>
<accession>A0A2K8UEQ6</accession>
<feature type="chain" id="PRO_5014662177" description="Starvation-inducible protein" evidence="1">
    <location>
        <begin position="27"/>
        <end position="189"/>
    </location>
</feature>
<reference evidence="2 3" key="1">
    <citation type="submission" date="2017-03" db="EMBL/GenBank/DDBJ databases">
        <title>Complete genome sequence of Candidatus 'Thiodictyon syntrophicum' sp. nov. strain Cad16T, a photolithoautotroph purple sulfur bacterium isolated from an alpine meromictic lake.</title>
        <authorList>
            <person name="Luedin S.M."/>
            <person name="Pothier J.F."/>
            <person name="Danza F."/>
            <person name="Storelli N."/>
            <person name="Wittwer M."/>
            <person name="Tonolla M."/>
        </authorList>
    </citation>
    <scope>NUCLEOTIDE SEQUENCE [LARGE SCALE GENOMIC DNA]</scope>
    <source>
        <strain evidence="2 3">Cad16T</strain>
    </source>
</reference>
<name>A0A2K8UEQ6_9GAMM</name>
<keyword evidence="1" id="KW-0732">Signal</keyword>
<dbReference type="RefSeq" id="WP_100921732.1">
    <property type="nucleotide sequence ID" value="NZ_CP020370.1"/>
</dbReference>
<gene>
    <name evidence="2" type="ORF">THSYN_26095</name>
</gene>
<feature type="signal peptide" evidence="1">
    <location>
        <begin position="1"/>
        <end position="26"/>
    </location>
</feature>
<proteinExistence type="predicted"/>
<dbReference type="PANTHER" id="PTHR37530:SF1">
    <property type="entry name" value="OUTER MEMBRANE PROTEIN SLP"/>
    <property type="match status" value="1"/>
</dbReference>